<dbReference type="Proteomes" id="UP000219338">
    <property type="component" value="Unassembled WGS sequence"/>
</dbReference>
<dbReference type="CDD" id="cd02181">
    <property type="entry name" value="GH16_fungal_Lam16A_glucanase"/>
    <property type="match status" value="1"/>
</dbReference>
<dbReference type="PANTHER" id="PTHR10963">
    <property type="entry name" value="GLYCOSYL HYDROLASE-RELATED"/>
    <property type="match status" value="1"/>
</dbReference>
<dbReference type="Pfam" id="PF26113">
    <property type="entry name" value="GH16_XgeA"/>
    <property type="match status" value="1"/>
</dbReference>
<evidence type="ECO:0000256" key="1">
    <source>
        <dbReference type="SAM" id="MobiDB-lite"/>
    </source>
</evidence>
<protein>
    <recommendedName>
        <fullName evidence="3">GH16 domain-containing protein</fullName>
    </recommendedName>
</protein>
<dbReference type="InterPro" id="IPR050546">
    <property type="entry name" value="Glycosyl_Hydrlase_16"/>
</dbReference>
<keyword evidence="2" id="KW-0732">Signal</keyword>
<reference evidence="5" key="1">
    <citation type="journal article" date="2017" name="Nat. Ecol. Evol.">
        <title>Genome expansion and lineage-specific genetic innovations in the forest pathogenic fungi Armillaria.</title>
        <authorList>
            <person name="Sipos G."/>
            <person name="Prasanna A.N."/>
            <person name="Walter M.C."/>
            <person name="O'Connor E."/>
            <person name="Balint B."/>
            <person name="Krizsan K."/>
            <person name="Kiss B."/>
            <person name="Hess J."/>
            <person name="Varga T."/>
            <person name="Slot J."/>
            <person name="Riley R."/>
            <person name="Boka B."/>
            <person name="Rigling D."/>
            <person name="Barry K."/>
            <person name="Lee J."/>
            <person name="Mihaltcheva S."/>
            <person name="LaButti K."/>
            <person name="Lipzen A."/>
            <person name="Waldron R."/>
            <person name="Moloney N.M."/>
            <person name="Sperisen C."/>
            <person name="Kredics L."/>
            <person name="Vagvoelgyi C."/>
            <person name="Patrignani A."/>
            <person name="Fitzpatrick D."/>
            <person name="Nagy I."/>
            <person name="Doyle S."/>
            <person name="Anderson J.B."/>
            <person name="Grigoriev I.V."/>
            <person name="Gueldener U."/>
            <person name="Muensterkoetter M."/>
            <person name="Nagy L.G."/>
        </authorList>
    </citation>
    <scope>NUCLEOTIDE SEQUENCE [LARGE SCALE GENOMIC DNA]</scope>
    <source>
        <strain evidence="5">C18/9</strain>
    </source>
</reference>
<dbReference type="EMBL" id="FUEG01000016">
    <property type="protein sequence ID" value="SJL12225.1"/>
    <property type="molecule type" value="Genomic_DNA"/>
</dbReference>
<accession>A0A284RU37</accession>
<evidence type="ECO:0000259" key="3">
    <source>
        <dbReference type="PROSITE" id="PS51762"/>
    </source>
</evidence>
<keyword evidence="5" id="KW-1185">Reference proteome</keyword>
<dbReference type="PROSITE" id="PS51762">
    <property type="entry name" value="GH16_2"/>
    <property type="match status" value="1"/>
</dbReference>
<dbReference type="STRING" id="47428.A0A284RU37"/>
<evidence type="ECO:0000313" key="5">
    <source>
        <dbReference type="Proteomes" id="UP000219338"/>
    </source>
</evidence>
<dbReference type="InterPro" id="IPR000757">
    <property type="entry name" value="Beta-glucanase-like"/>
</dbReference>
<dbReference type="GO" id="GO:0009251">
    <property type="term" value="P:glucan catabolic process"/>
    <property type="evidence" value="ECO:0007669"/>
    <property type="project" value="TreeGrafter"/>
</dbReference>
<dbReference type="Gene3D" id="2.60.120.200">
    <property type="match status" value="1"/>
</dbReference>
<gene>
    <name evidence="4" type="ORF">ARMOST_15647</name>
</gene>
<dbReference type="OrthoDB" id="192832at2759"/>
<proteinExistence type="predicted"/>
<dbReference type="PANTHER" id="PTHR10963:SF24">
    <property type="entry name" value="GLYCOSIDASE C21B10.07-RELATED"/>
    <property type="match status" value="1"/>
</dbReference>
<feature type="region of interest" description="Disordered" evidence="1">
    <location>
        <begin position="89"/>
        <end position="111"/>
    </location>
</feature>
<dbReference type="OMA" id="MYWSESD"/>
<organism evidence="4 5">
    <name type="scientific">Armillaria ostoyae</name>
    <name type="common">Armillaria root rot fungus</name>
    <dbReference type="NCBI Taxonomy" id="47428"/>
    <lineage>
        <taxon>Eukaryota</taxon>
        <taxon>Fungi</taxon>
        <taxon>Dikarya</taxon>
        <taxon>Basidiomycota</taxon>
        <taxon>Agaricomycotina</taxon>
        <taxon>Agaricomycetes</taxon>
        <taxon>Agaricomycetidae</taxon>
        <taxon>Agaricales</taxon>
        <taxon>Marasmiineae</taxon>
        <taxon>Physalacriaceae</taxon>
        <taxon>Armillaria</taxon>
    </lineage>
</organism>
<name>A0A284RU37_ARMOS</name>
<dbReference type="GO" id="GO:0004553">
    <property type="term" value="F:hydrolase activity, hydrolyzing O-glycosyl compounds"/>
    <property type="evidence" value="ECO:0007669"/>
    <property type="project" value="InterPro"/>
</dbReference>
<feature type="signal peptide" evidence="2">
    <location>
        <begin position="1"/>
        <end position="21"/>
    </location>
</feature>
<dbReference type="InterPro" id="IPR013320">
    <property type="entry name" value="ConA-like_dom_sf"/>
</dbReference>
<dbReference type="AlphaFoldDB" id="A0A284RU37"/>
<feature type="chain" id="PRO_5012040836" description="GH16 domain-containing protein" evidence="2">
    <location>
        <begin position="22"/>
        <end position="440"/>
    </location>
</feature>
<evidence type="ECO:0000256" key="2">
    <source>
        <dbReference type="SAM" id="SignalP"/>
    </source>
</evidence>
<evidence type="ECO:0000313" key="4">
    <source>
        <dbReference type="EMBL" id="SJL12225.1"/>
    </source>
</evidence>
<feature type="domain" description="GH16" evidence="3">
    <location>
        <begin position="110"/>
        <end position="396"/>
    </location>
</feature>
<sequence length="440" mass="46981">MFLLHALSLYILLITCHDASATFVSRVHDVAFRHTKNIARDLRLAFGTLLVSQQTQIVPQTQLTYCQIGSSNSSGSIYRGGFGSGSSGGSTASPASSTRTASTGSASATASSFSSPYTLVEDHNGTDFFNGWTFWTTSDPTNGSWFACLIGLYALLNTLTGIVDYVDESTGRSNGLVEVNSDGHAIMRVETTGTVSANRQSIRITTESTYNKVLVIMDSVHIPTGCGTWPAWWSNGPNWPDGGEIDIAEGINDYTNNQATLHTYAGCSLPSINADSLNITGTAVGGTNCAANETSNAGCGFRSASDVSFGAAFNGNGGGVYAMKWDDDGIRVYFWTPDSVPSDVDAGTPVPDRWGVPMANWPSSTCNSTKYFYDHSFIFDTTLCGDWAGTAWNSSGTPGQDQSCATRTGYSTCEAFVRASGASFDEAYWEIKSVKFYQLD</sequence>
<dbReference type="SUPFAM" id="SSF49899">
    <property type="entry name" value="Concanavalin A-like lectins/glucanases"/>
    <property type="match status" value="1"/>
</dbReference>